<organism evidence="3 4">
    <name type="scientific">Ceratobasidium theobromae</name>
    <dbReference type="NCBI Taxonomy" id="1582974"/>
    <lineage>
        <taxon>Eukaryota</taxon>
        <taxon>Fungi</taxon>
        <taxon>Dikarya</taxon>
        <taxon>Basidiomycota</taxon>
        <taxon>Agaricomycotina</taxon>
        <taxon>Agaricomycetes</taxon>
        <taxon>Cantharellales</taxon>
        <taxon>Ceratobasidiaceae</taxon>
        <taxon>Ceratobasidium</taxon>
    </lineage>
</organism>
<gene>
    <name evidence="3" type="ORF">CTheo_6482</name>
</gene>
<keyword evidence="4" id="KW-1185">Reference proteome</keyword>
<dbReference type="AlphaFoldDB" id="A0A5N5QF49"/>
<evidence type="ECO:0000313" key="3">
    <source>
        <dbReference type="EMBL" id="KAB5590076.1"/>
    </source>
</evidence>
<keyword evidence="2" id="KW-0732">Signal</keyword>
<feature type="signal peptide" evidence="2">
    <location>
        <begin position="1"/>
        <end position="23"/>
    </location>
</feature>
<evidence type="ECO:0000256" key="1">
    <source>
        <dbReference type="SAM" id="MobiDB-lite"/>
    </source>
</evidence>
<sequence>MFFSTRTAFSALAVALLVTSVTAVPTTTNPSVLSELEARGCGIGGCKKEGPNSTPELDTRGCGIGGCKKQDVNDTTRSPKVDTRGCGIGGCKKESTGGSNLN</sequence>
<accession>A0A5N5QF49</accession>
<comment type="caution">
    <text evidence="3">The sequence shown here is derived from an EMBL/GenBank/DDBJ whole genome shotgun (WGS) entry which is preliminary data.</text>
</comment>
<feature type="region of interest" description="Disordered" evidence="1">
    <location>
        <begin position="44"/>
        <end position="102"/>
    </location>
</feature>
<name>A0A5N5QF49_9AGAM</name>
<protein>
    <submittedName>
        <fullName evidence="3">Putative effector protein</fullName>
    </submittedName>
</protein>
<feature type="compositionally biased region" description="Basic and acidic residues" evidence="1">
    <location>
        <begin position="68"/>
        <end position="83"/>
    </location>
</feature>
<feature type="chain" id="PRO_5024413172" evidence="2">
    <location>
        <begin position="24"/>
        <end position="102"/>
    </location>
</feature>
<evidence type="ECO:0000256" key="2">
    <source>
        <dbReference type="SAM" id="SignalP"/>
    </source>
</evidence>
<reference evidence="3 4" key="1">
    <citation type="journal article" date="2019" name="Fungal Biol. Biotechnol.">
        <title>Draft genome sequence of fastidious pathogen Ceratobasidium theobromae, which causes vascular-streak dieback in Theobroma cacao.</title>
        <authorList>
            <person name="Ali S.S."/>
            <person name="Asman A."/>
            <person name="Shao J."/>
            <person name="Firmansyah A.P."/>
            <person name="Susilo A.W."/>
            <person name="Rosmana A."/>
            <person name="McMahon P."/>
            <person name="Junaid M."/>
            <person name="Guest D."/>
            <person name="Kheng T.Y."/>
            <person name="Meinhardt L.W."/>
            <person name="Bailey B.A."/>
        </authorList>
    </citation>
    <scope>NUCLEOTIDE SEQUENCE [LARGE SCALE GENOMIC DNA]</scope>
    <source>
        <strain evidence="3 4">CT2</strain>
    </source>
</reference>
<proteinExistence type="predicted"/>
<dbReference type="Proteomes" id="UP000383932">
    <property type="component" value="Unassembled WGS sequence"/>
</dbReference>
<dbReference type="EMBL" id="SSOP01000200">
    <property type="protein sequence ID" value="KAB5590076.1"/>
    <property type="molecule type" value="Genomic_DNA"/>
</dbReference>
<evidence type="ECO:0000313" key="4">
    <source>
        <dbReference type="Proteomes" id="UP000383932"/>
    </source>
</evidence>